<evidence type="ECO:0000256" key="1">
    <source>
        <dbReference type="SAM" id="MobiDB-lite"/>
    </source>
</evidence>
<feature type="compositionally biased region" description="Polar residues" evidence="1">
    <location>
        <begin position="1"/>
        <end position="10"/>
    </location>
</feature>
<name>A0ABU8MMR2_9PSEU</name>
<accession>A0ABU8MMR2</accession>
<proteinExistence type="predicted"/>
<organism evidence="2 3">
    <name type="scientific">Actinomycetospora aurantiaca</name>
    <dbReference type="NCBI Taxonomy" id="3129233"/>
    <lineage>
        <taxon>Bacteria</taxon>
        <taxon>Bacillati</taxon>
        <taxon>Actinomycetota</taxon>
        <taxon>Actinomycetes</taxon>
        <taxon>Pseudonocardiales</taxon>
        <taxon>Pseudonocardiaceae</taxon>
        <taxon>Actinomycetospora</taxon>
    </lineage>
</organism>
<gene>
    <name evidence="2" type="ORF">WCD74_12615</name>
</gene>
<evidence type="ECO:0000313" key="3">
    <source>
        <dbReference type="Proteomes" id="UP001385809"/>
    </source>
</evidence>
<dbReference type="EMBL" id="JBBEGN010000005">
    <property type="protein sequence ID" value="MEJ2868607.1"/>
    <property type="molecule type" value="Genomic_DNA"/>
</dbReference>
<dbReference type="Proteomes" id="UP001385809">
    <property type="component" value="Unassembled WGS sequence"/>
</dbReference>
<sequence length="53" mass="5553">MTGEDGQQWSVADAGRQQRTIADTGGGDMPGLVVEPETLPDGRSITYFSAGPE</sequence>
<comment type="caution">
    <text evidence="2">The sequence shown here is derived from an EMBL/GenBank/DDBJ whole genome shotgun (WGS) entry which is preliminary data.</text>
</comment>
<protein>
    <submittedName>
        <fullName evidence="2">Uncharacterized protein</fullName>
    </submittedName>
</protein>
<evidence type="ECO:0000313" key="2">
    <source>
        <dbReference type="EMBL" id="MEJ2868607.1"/>
    </source>
</evidence>
<dbReference type="RefSeq" id="WP_337695185.1">
    <property type="nucleotide sequence ID" value="NZ_JBBEGN010000005.1"/>
</dbReference>
<keyword evidence="3" id="KW-1185">Reference proteome</keyword>
<reference evidence="2 3" key="1">
    <citation type="submission" date="2024-03" db="EMBL/GenBank/DDBJ databases">
        <title>Actinomycetospora sp. OC33-EN08, a novel actinomycete isolated from wild orchid (Aerides multiflora).</title>
        <authorList>
            <person name="Suriyachadkun C."/>
        </authorList>
    </citation>
    <scope>NUCLEOTIDE SEQUENCE [LARGE SCALE GENOMIC DNA]</scope>
    <source>
        <strain evidence="2 3">OC33-EN08</strain>
    </source>
</reference>
<feature type="region of interest" description="Disordered" evidence="1">
    <location>
        <begin position="1"/>
        <end position="53"/>
    </location>
</feature>